<keyword evidence="1" id="KW-0812">Transmembrane</keyword>
<accession>A0A0A2USJ5</accession>
<comment type="caution">
    <text evidence="2">The sequence shown here is derived from an EMBL/GenBank/DDBJ whole genome shotgun (WGS) entry which is preliminary data.</text>
</comment>
<dbReference type="STRING" id="1385513.N780_08810"/>
<proteinExistence type="predicted"/>
<gene>
    <name evidence="2" type="ORF">N780_08810</name>
</gene>
<protein>
    <submittedName>
        <fullName evidence="2">Uncharacterized protein</fullName>
    </submittedName>
</protein>
<feature type="transmembrane region" description="Helical" evidence="1">
    <location>
        <begin position="24"/>
        <end position="44"/>
    </location>
</feature>
<organism evidence="2 3">
    <name type="scientific">Pontibacillus chungwhensis BH030062</name>
    <dbReference type="NCBI Taxonomy" id="1385513"/>
    <lineage>
        <taxon>Bacteria</taxon>
        <taxon>Bacillati</taxon>
        <taxon>Bacillota</taxon>
        <taxon>Bacilli</taxon>
        <taxon>Bacillales</taxon>
        <taxon>Bacillaceae</taxon>
        <taxon>Pontibacillus</taxon>
    </lineage>
</organism>
<dbReference type="OrthoDB" id="2692108at2"/>
<feature type="transmembrane region" description="Helical" evidence="1">
    <location>
        <begin position="56"/>
        <end position="81"/>
    </location>
</feature>
<dbReference type="eggNOG" id="ENOG50317H8">
    <property type="taxonomic scope" value="Bacteria"/>
</dbReference>
<keyword evidence="3" id="KW-1185">Reference proteome</keyword>
<sequence>MNERHKNENQKWSKIREKGKKHYILYYGVLGWGLSTGVLFFLVGEVMDHKLAFRGYFTGGWVLELAIAIGSFLLGGLLFGYTMWGFNEGNYTSDDEVRE</sequence>
<reference evidence="2 3" key="1">
    <citation type="submission" date="2013-08" db="EMBL/GenBank/DDBJ databases">
        <title>Genome of Pontibacillus chungwhensis.</title>
        <authorList>
            <person name="Wang Q."/>
            <person name="Wang G."/>
        </authorList>
    </citation>
    <scope>NUCLEOTIDE SEQUENCE [LARGE SCALE GENOMIC DNA]</scope>
    <source>
        <strain evidence="2 3">BH030062</strain>
    </source>
</reference>
<keyword evidence="1" id="KW-1133">Transmembrane helix</keyword>
<evidence type="ECO:0000313" key="3">
    <source>
        <dbReference type="Proteomes" id="UP000030153"/>
    </source>
</evidence>
<dbReference type="RefSeq" id="WP_052115019.1">
    <property type="nucleotide sequence ID" value="NZ_AVBG01000007.1"/>
</dbReference>
<dbReference type="Proteomes" id="UP000030153">
    <property type="component" value="Unassembled WGS sequence"/>
</dbReference>
<evidence type="ECO:0000313" key="2">
    <source>
        <dbReference type="EMBL" id="KGP91277.1"/>
    </source>
</evidence>
<dbReference type="EMBL" id="AVBG01000007">
    <property type="protein sequence ID" value="KGP91277.1"/>
    <property type="molecule type" value="Genomic_DNA"/>
</dbReference>
<name>A0A0A2USJ5_9BACI</name>
<keyword evidence="1" id="KW-0472">Membrane</keyword>
<dbReference type="AlphaFoldDB" id="A0A0A2USJ5"/>
<evidence type="ECO:0000256" key="1">
    <source>
        <dbReference type="SAM" id="Phobius"/>
    </source>
</evidence>